<feature type="transmembrane region" description="Helical" evidence="1">
    <location>
        <begin position="85"/>
        <end position="105"/>
    </location>
</feature>
<gene>
    <name evidence="2" type="ORF">ABUK86_20580</name>
</gene>
<keyword evidence="1" id="KW-1133">Transmembrane helix</keyword>
<dbReference type="RefSeq" id="WP_267949030.1">
    <property type="nucleotide sequence ID" value="NZ_JBEQNA010000007.1"/>
</dbReference>
<evidence type="ECO:0000313" key="2">
    <source>
        <dbReference type="EMBL" id="MES0836187.1"/>
    </source>
</evidence>
<evidence type="ECO:0000313" key="3">
    <source>
        <dbReference type="Proteomes" id="UP001432401"/>
    </source>
</evidence>
<sequence>MEPTTMPSTTAPPLLWLIRVTALLQLAAVLWEGATAGQLVTFNTAALPLHYYGAFGVHVAAGLLVVAAGLYWYRSGGGPGRPRAILLAGLAAFLLGFPQAALGTYGPLQAHVPLALVLTGAAVWAAVLAWRRP</sequence>
<keyword evidence="1" id="KW-0472">Membrane</keyword>
<accession>A0ABV1ZYI7</accession>
<keyword evidence="1" id="KW-0812">Transmembrane</keyword>
<keyword evidence="3" id="KW-1185">Reference proteome</keyword>
<reference evidence="2 3" key="1">
    <citation type="submission" date="2024-06" db="EMBL/GenBank/DDBJ databases">
        <authorList>
            <person name="Bataeva Y.V."/>
            <person name="Grigorian L.N."/>
            <person name="Solomentsev V.I."/>
        </authorList>
    </citation>
    <scope>NUCLEOTIDE SEQUENCE [LARGE SCALE GENOMIC DNA]</scope>
    <source>
        <strain evidence="3">SCPM-O-B-12605 (RCAM04882)</strain>
    </source>
</reference>
<proteinExistence type="predicted"/>
<protein>
    <recommendedName>
        <fullName evidence="4">Integral membrane protein</fullName>
    </recommendedName>
</protein>
<dbReference type="Proteomes" id="UP001432401">
    <property type="component" value="Unassembled WGS sequence"/>
</dbReference>
<dbReference type="EMBL" id="JBEQNB010000011">
    <property type="protein sequence ID" value="MES0836187.1"/>
    <property type="molecule type" value="Genomic_DNA"/>
</dbReference>
<evidence type="ECO:0000256" key="1">
    <source>
        <dbReference type="SAM" id="Phobius"/>
    </source>
</evidence>
<feature type="transmembrane region" description="Helical" evidence="1">
    <location>
        <begin position="52"/>
        <end position="73"/>
    </location>
</feature>
<comment type="caution">
    <text evidence="2">The sequence shown here is derived from an EMBL/GenBank/DDBJ whole genome shotgun (WGS) entry which is preliminary data.</text>
</comment>
<organism evidence="2 3">
    <name type="scientific">Nocardiopsis tropica</name>
    <dbReference type="NCBI Taxonomy" id="109330"/>
    <lineage>
        <taxon>Bacteria</taxon>
        <taxon>Bacillati</taxon>
        <taxon>Actinomycetota</taxon>
        <taxon>Actinomycetes</taxon>
        <taxon>Streptosporangiales</taxon>
        <taxon>Nocardiopsidaceae</taxon>
        <taxon>Nocardiopsis</taxon>
    </lineage>
</organism>
<name>A0ABV1ZYI7_9ACTN</name>
<evidence type="ECO:0008006" key="4">
    <source>
        <dbReference type="Google" id="ProtNLM"/>
    </source>
</evidence>
<feature type="transmembrane region" description="Helical" evidence="1">
    <location>
        <begin position="111"/>
        <end position="130"/>
    </location>
</feature>